<name>A0A9J6GJ34_HAELO</name>
<sequence>MEEWVQYLQEHIMTATRTVLEEANLDKVNCLLLHMREAKSCSLQKRLHGQRHNRFLRRRTARLSKEIEKYVAYLTNQHWDALCGRMDVQMNAPKTWHTIRRLLNPGGRTQPNNLLTILGAHQEEGFTFLQKLKELYIQEAPRELAGNPNPEMDRPCCDGFKV</sequence>
<dbReference type="AlphaFoldDB" id="A0A9J6GJ34"/>
<dbReference type="EMBL" id="JABSTR010000008">
    <property type="protein sequence ID" value="KAH9378494.1"/>
    <property type="molecule type" value="Genomic_DNA"/>
</dbReference>
<dbReference type="VEuPathDB" id="VectorBase:HLOH_062137"/>
<comment type="caution">
    <text evidence="1">The sequence shown here is derived from an EMBL/GenBank/DDBJ whole genome shotgun (WGS) entry which is preliminary data.</text>
</comment>
<evidence type="ECO:0000313" key="1">
    <source>
        <dbReference type="EMBL" id="KAH9378494.1"/>
    </source>
</evidence>
<accession>A0A9J6GJ34</accession>
<evidence type="ECO:0000313" key="2">
    <source>
        <dbReference type="Proteomes" id="UP000821853"/>
    </source>
</evidence>
<dbReference type="Proteomes" id="UP000821853">
    <property type="component" value="Unassembled WGS sequence"/>
</dbReference>
<reference evidence="1 2" key="1">
    <citation type="journal article" date="2020" name="Cell">
        <title>Large-Scale Comparative Analyses of Tick Genomes Elucidate Their Genetic Diversity and Vector Capacities.</title>
        <authorList>
            <consortium name="Tick Genome and Microbiome Consortium (TIGMIC)"/>
            <person name="Jia N."/>
            <person name="Wang J."/>
            <person name="Shi W."/>
            <person name="Du L."/>
            <person name="Sun Y."/>
            <person name="Zhan W."/>
            <person name="Jiang J.F."/>
            <person name="Wang Q."/>
            <person name="Zhang B."/>
            <person name="Ji P."/>
            <person name="Bell-Sakyi L."/>
            <person name="Cui X.M."/>
            <person name="Yuan T.T."/>
            <person name="Jiang B.G."/>
            <person name="Yang W.F."/>
            <person name="Lam T.T."/>
            <person name="Chang Q.C."/>
            <person name="Ding S.J."/>
            <person name="Wang X.J."/>
            <person name="Zhu J.G."/>
            <person name="Ruan X.D."/>
            <person name="Zhao L."/>
            <person name="Wei J.T."/>
            <person name="Ye R.Z."/>
            <person name="Que T.C."/>
            <person name="Du C.H."/>
            <person name="Zhou Y.H."/>
            <person name="Cheng J.X."/>
            <person name="Dai P.F."/>
            <person name="Guo W.B."/>
            <person name="Han X.H."/>
            <person name="Huang E.J."/>
            <person name="Li L.F."/>
            <person name="Wei W."/>
            <person name="Gao Y.C."/>
            <person name="Liu J.Z."/>
            <person name="Shao H.Z."/>
            <person name="Wang X."/>
            <person name="Wang C.C."/>
            <person name="Yang T.C."/>
            <person name="Huo Q.B."/>
            <person name="Li W."/>
            <person name="Chen H.Y."/>
            <person name="Chen S.E."/>
            <person name="Zhou L.G."/>
            <person name="Ni X.B."/>
            <person name="Tian J.H."/>
            <person name="Sheng Y."/>
            <person name="Liu T."/>
            <person name="Pan Y.S."/>
            <person name="Xia L.Y."/>
            <person name="Li J."/>
            <person name="Zhao F."/>
            <person name="Cao W.C."/>
        </authorList>
    </citation>
    <scope>NUCLEOTIDE SEQUENCE [LARGE SCALE GENOMIC DNA]</scope>
    <source>
        <strain evidence="1">HaeL-2018</strain>
    </source>
</reference>
<organism evidence="1 2">
    <name type="scientific">Haemaphysalis longicornis</name>
    <name type="common">Bush tick</name>
    <dbReference type="NCBI Taxonomy" id="44386"/>
    <lineage>
        <taxon>Eukaryota</taxon>
        <taxon>Metazoa</taxon>
        <taxon>Ecdysozoa</taxon>
        <taxon>Arthropoda</taxon>
        <taxon>Chelicerata</taxon>
        <taxon>Arachnida</taxon>
        <taxon>Acari</taxon>
        <taxon>Parasitiformes</taxon>
        <taxon>Ixodida</taxon>
        <taxon>Ixodoidea</taxon>
        <taxon>Ixodidae</taxon>
        <taxon>Haemaphysalinae</taxon>
        <taxon>Haemaphysalis</taxon>
    </lineage>
</organism>
<protein>
    <submittedName>
        <fullName evidence="1">Uncharacterized protein</fullName>
    </submittedName>
</protein>
<dbReference type="OMA" id="TWHTIRR"/>
<keyword evidence="2" id="KW-1185">Reference proteome</keyword>
<gene>
    <name evidence="1" type="ORF">HPB48_017105</name>
</gene>
<proteinExistence type="predicted"/>